<dbReference type="PROSITE" id="PS00862">
    <property type="entry name" value="OX2_COVAL_FAD"/>
    <property type="match status" value="1"/>
</dbReference>
<dbReference type="SUPFAM" id="SSF56176">
    <property type="entry name" value="FAD-binding/transporter-associated domain-like"/>
    <property type="match status" value="1"/>
</dbReference>
<proteinExistence type="inferred from homology"/>
<dbReference type="Gene3D" id="3.40.462.20">
    <property type="match status" value="1"/>
</dbReference>
<dbReference type="InterPro" id="IPR036318">
    <property type="entry name" value="FAD-bd_PCMH-like_sf"/>
</dbReference>
<evidence type="ECO:0000259" key="5">
    <source>
        <dbReference type="PROSITE" id="PS51387"/>
    </source>
</evidence>
<dbReference type="EMBL" id="CAWUHD010000265">
    <property type="protein sequence ID" value="CAK7238514.1"/>
    <property type="molecule type" value="Genomic_DNA"/>
</dbReference>
<dbReference type="InterPro" id="IPR016169">
    <property type="entry name" value="FAD-bd_PCMH_sub2"/>
</dbReference>
<dbReference type="Gene3D" id="3.30.465.10">
    <property type="match status" value="1"/>
</dbReference>
<gene>
    <name evidence="6" type="ORF">SEUCBS140593_010765</name>
</gene>
<comment type="similarity">
    <text evidence="1">Belongs to the oxygen-dependent FAD-linked oxidoreductase family.</text>
</comment>
<dbReference type="InterPro" id="IPR016167">
    <property type="entry name" value="FAD-bd_PCMH_sub1"/>
</dbReference>
<keyword evidence="2" id="KW-0285">Flavoprotein</keyword>
<evidence type="ECO:0000256" key="2">
    <source>
        <dbReference type="ARBA" id="ARBA00022630"/>
    </source>
</evidence>
<dbReference type="Pfam" id="PF01565">
    <property type="entry name" value="FAD_binding_4"/>
    <property type="match status" value="1"/>
</dbReference>
<accession>A0ABP0D502</accession>
<protein>
    <recommendedName>
        <fullName evidence="5">FAD-binding PCMH-type domain-containing protein</fullName>
    </recommendedName>
</protein>
<dbReference type="Gene3D" id="3.30.43.10">
    <property type="entry name" value="Uridine Diphospho-n-acetylenolpyruvylglucosamine Reductase, domain 2"/>
    <property type="match status" value="1"/>
</dbReference>
<reference evidence="6 7" key="1">
    <citation type="submission" date="2024-01" db="EMBL/GenBank/DDBJ databases">
        <authorList>
            <person name="Allen C."/>
            <person name="Tagirdzhanova G."/>
        </authorList>
    </citation>
    <scope>NUCLEOTIDE SEQUENCE [LARGE SCALE GENOMIC DNA]</scope>
</reference>
<dbReference type="InterPro" id="IPR050416">
    <property type="entry name" value="FAD-linked_Oxidoreductase"/>
</dbReference>
<dbReference type="InterPro" id="IPR016166">
    <property type="entry name" value="FAD-bd_PCMH"/>
</dbReference>
<evidence type="ECO:0000256" key="1">
    <source>
        <dbReference type="ARBA" id="ARBA00005466"/>
    </source>
</evidence>
<dbReference type="InterPro" id="IPR006093">
    <property type="entry name" value="Oxy_OxRdtase_FAD_BS"/>
</dbReference>
<dbReference type="PANTHER" id="PTHR42973:SF7">
    <property type="entry name" value="FAD-BINDING PCMH-TYPE DOMAIN-CONTAINING PROTEIN"/>
    <property type="match status" value="1"/>
</dbReference>
<keyword evidence="3" id="KW-0274">FAD</keyword>
<evidence type="ECO:0000256" key="3">
    <source>
        <dbReference type="ARBA" id="ARBA00022827"/>
    </source>
</evidence>
<name>A0ABP0D502_9PEZI</name>
<organism evidence="6 7">
    <name type="scientific">Sporothrix eucalyptigena</name>
    <dbReference type="NCBI Taxonomy" id="1812306"/>
    <lineage>
        <taxon>Eukaryota</taxon>
        <taxon>Fungi</taxon>
        <taxon>Dikarya</taxon>
        <taxon>Ascomycota</taxon>
        <taxon>Pezizomycotina</taxon>
        <taxon>Sordariomycetes</taxon>
        <taxon>Sordariomycetidae</taxon>
        <taxon>Ophiostomatales</taxon>
        <taxon>Ophiostomataceae</taxon>
        <taxon>Sporothrix</taxon>
    </lineage>
</organism>
<dbReference type="PROSITE" id="PS51387">
    <property type="entry name" value="FAD_PCMH"/>
    <property type="match status" value="1"/>
</dbReference>
<sequence>MNFTPLPPLSLSCDVRFPEAADSPHDHVSRWSETYVSLPAVVVVPQTEADIVTALQYAVDNGLRVVVAGGGHAPFVPVTAKTLYLDMRQFKSIILKDIESTVTIGGGVLTGELFSSLTARGFYTTVPNSNAVGVVGAVLGSGNGPFNSLHGFMADNVDGIRIITFANGKIEVRDIHISTKNAEEHALLSAICGGGHGLGVIVTMTLHVYRVTELSLDNNDHIWQRRIVFPGSAIRDAATLFASLLPIKGPVSAALLFGRSPPGTPRPGSPIVMVIGSFFGPATAAEASTFATDLLASDYTANAALAVTESVPMAKINESTAPFNAHGGSKTLDATFLRELDVDRIVALFEQFNALTEGRPELYMSYTLIAAWDNTVAEELGSSEARKNNFIVTRDRSILQLNMVWSSKTSTNSEQEAQAHMRKMKEISMRGETGPLVSFANNLAFPASLSDYYPGHKVEGLLAVKKLWDPAGLFWSPSMDIE</sequence>
<feature type="domain" description="FAD-binding PCMH-type" evidence="5">
    <location>
        <begin position="35"/>
        <end position="211"/>
    </location>
</feature>
<evidence type="ECO:0000256" key="4">
    <source>
        <dbReference type="ARBA" id="ARBA00023002"/>
    </source>
</evidence>
<dbReference type="InterPro" id="IPR006094">
    <property type="entry name" value="Oxid_FAD_bind_N"/>
</dbReference>
<keyword evidence="4" id="KW-0560">Oxidoreductase</keyword>
<dbReference type="PANTHER" id="PTHR42973">
    <property type="entry name" value="BINDING OXIDOREDUCTASE, PUTATIVE (AFU_ORTHOLOGUE AFUA_1G17690)-RELATED"/>
    <property type="match status" value="1"/>
</dbReference>
<keyword evidence="7" id="KW-1185">Reference proteome</keyword>
<dbReference type="Proteomes" id="UP001642482">
    <property type="component" value="Unassembled WGS sequence"/>
</dbReference>
<evidence type="ECO:0000313" key="7">
    <source>
        <dbReference type="Proteomes" id="UP001642482"/>
    </source>
</evidence>
<comment type="caution">
    <text evidence="6">The sequence shown here is derived from an EMBL/GenBank/DDBJ whole genome shotgun (WGS) entry which is preliminary data.</text>
</comment>
<evidence type="ECO:0000313" key="6">
    <source>
        <dbReference type="EMBL" id="CAK7238514.1"/>
    </source>
</evidence>